<evidence type="ECO:0000313" key="3">
    <source>
        <dbReference type="Proteomes" id="UP000186309"/>
    </source>
</evidence>
<dbReference type="PANTHER" id="PTHR38595">
    <property type="entry name" value="CYTOPLASMIC PROTEIN-RELATED"/>
    <property type="match status" value="1"/>
</dbReference>
<gene>
    <name evidence="2" type="ORF">BSF38_03744</name>
</gene>
<reference evidence="3" key="1">
    <citation type="submission" date="2016-12" db="EMBL/GenBank/DDBJ databases">
        <title>Comparative genomics of four Isosphaeraceae planctomycetes: a common pool of plasmids and glycoside hydrolase genes.</title>
        <authorList>
            <person name="Ivanova A."/>
        </authorList>
    </citation>
    <scope>NUCLEOTIDE SEQUENCE [LARGE SCALE GENOMIC DNA]</scope>
    <source>
        <strain evidence="3">PX4</strain>
    </source>
</reference>
<evidence type="ECO:0000313" key="2">
    <source>
        <dbReference type="EMBL" id="APW62209.1"/>
    </source>
</evidence>
<protein>
    <recommendedName>
        <fullName evidence="1">IraD/Gp25-like domain-containing protein</fullName>
    </recommendedName>
</protein>
<dbReference type="NCBIfam" id="TIGR03357">
    <property type="entry name" value="VI_zyme"/>
    <property type="match status" value="1"/>
</dbReference>
<dbReference type="OrthoDB" id="271327at2"/>
<dbReference type="InterPro" id="IPR053176">
    <property type="entry name" value="T6SS_TssE1-like"/>
</dbReference>
<dbReference type="PANTHER" id="PTHR38595:SF1">
    <property type="entry name" value="TYPE VI SECRETION SYSTEM COMPONENT TSSE1"/>
    <property type="match status" value="1"/>
</dbReference>
<dbReference type="SUPFAM" id="SSF160719">
    <property type="entry name" value="gpW/gp25-like"/>
    <property type="match status" value="1"/>
</dbReference>
<dbReference type="InterPro" id="IPR007048">
    <property type="entry name" value="IraD/Gp25-like"/>
</dbReference>
<accession>A0A1U7CTI3</accession>
<dbReference type="Gene3D" id="3.10.450.40">
    <property type="match status" value="1"/>
</dbReference>
<dbReference type="EMBL" id="CP019082">
    <property type="protein sequence ID" value="APW62209.1"/>
    <property type="molecule type" value="Genomic_DNA"/>
</dbReference>
<organism evidence="2 3">
    <name type="scientific">Paludisphaera borealis</name>
    <dbReference type="NCBI Taxonomy" id="1387353"/>
    <lineage>
        <taxon>Bacteria</taxon>
        <taxon>Pseudomonadati</taxon>
        <taxon>Planctomycetota</taxon>
        <taxon>Planctomycetia</taxon>
        <taxon>Isosphaerales</taxon>
        <taxon>Isosphaeraceae</taxon>
        <taxon>Paludisphaera</taxon>
    </lineage>
</organism>
<name>A0A1U7CTI3_9BACT</name>
<dbReference type="InterPro" id="IPR017737">
    <property type="entry name" value="TssE1-like"/>
</dbReference>
<evidence type="ECO:0000259" key="1">
    <source>
        <dbReference type="Pfam" id="PF04965"/>
    </source>
</evidence>
<dbReference type="Pfam" id="PF04965">
    <property type="entry name" value="GPW_gp25"/>
    <property type="match status" value="1"/>
</dbReference>
<proteinExistence type="predicted"/>
<dbReference type="RefSeq" id="WP_083713073.1">
    <property type="nucleotide sequence ID" value="NZ_CP019082.1"/>
</dbReference>
<dbReference type="Proteomes" id="UP000186309">
    <property type="component" value="Chromosome"/>
</dbReference>
<keyword evidence="3" id="KW-1185">Reference proteome</keyword>
<feature type="domain" description="IraD/Gp25-like" evidence="1">
    <location>
        <begin position="39"/>
        <end position="139"/>
    </location>
</feature>
<dbReference type="STRING" id="1387353.BSF38_03744"/>
<dbReference type="KEGG" id="pbor:BSF38_03744"/>
<dbReference type="AlphaFoldDB" id="A0A1U7CTI3"/>
<sequence>MARTSARMRFPHSLWDRLTNPDLIRAAEDESSQSSRMEKLKQEVRTHLEWLLNTRCCLPMSLEGLETLESSLVAYGLPDISSLRSGSTKDREQLEHMLENAIRRFEPRLENVRVDFNPSEQDRSRSTIHYRVSAVLKIKPFNQPVLFDTVLEVGSKSFMVRGDG</sequence>